<organism evidence="3 4">
    <name type="scientific">Drosophila arizonae</name>
    <name type="common">Fruit fly</name>
    <dbReference type="NCBI Taxonomy" id="7263"/>
    <lineage>
        <taxon>Eukaryota</taxon>
        <taxon>Metazoa</taxon>
        <taxon>Ecdysozoa</taxon>
        <taxon>Arthropoda</taxon>
        <taxon>Hexapoda</taxon>
        <taxon>Insecta</taxon>
        <taxon>Pterygota</taxon>
        <taxon>Neoptera</taxon>
        <taxon>Endopterygota</taxon>
        <taxon>Diptera</taxon>
        <taxon>Brachycera</taxon>
        <taxon>Muscomorpha</taxon>
        <taxon>Ephydroidea</taxon>
        <taxon>Drosophilidae</taxon>
        <taxon>Drosophila</taxon>
    </lineage>
</organism>
<protein>
    <submittedName>
        <fullName evidence="4">Uncharacterized protein LOC108614741 isoform X1</fullName>
    </submittedName>
</protein>
<gene>
    <name evidence="4" type="primary">LOC108614741</name>
</gene>
<feature type="compositionally biased region" description="Basic residues" evidence="1">
    <location>
        <begin position="568"/>
        <end position="578"/>
    </location>
</feature>
<dbReference type="PANTHER" id="PTHR20929">
    <property type="entry name" value="LUNG ADENOMA SUSCEPTIBILITY 1-RELATED"/>
    <property type="match status" value="1"/>
</dbReference>
<dbReference type="RefSeq" id="XP_017864473.1">
    <property type="nucleotide sequence ID" value="XM_018008984.1"/>
</dbReference>
<dbReference type="Pfam" id="PF12366">
    <property type="entry name" value="Casc1_C"/>
    <property type="match status" value="1"/>
</dbReference>
<reference evidence="4" key="3">
    <citation type="submission" date="2025-08" db="UniProtKB">
        <authorList>
            <consortium name="RefSeq"/>
        </authorList>
    </citation>
    <scope>IDENTIFICATION</scope>
    <source>
        <tissue evidence="4">Whole organism</tissue>
    </source>
</reference>
<keyword evidence="3" id="KW-1185">Reference proteome</keyword>
<accession>A0ABM1PB87</accession>
<feature type="region of interest" description="Disordered" evidence="1">
    <location>
        <begin position="367"/>
        <end position="397"/>
    </location>
</feature>
<proteinExistence type="predicted"/>
<dbReference type="GeneID" id="108614741"/>
<feature type="compositionally biased region" description="Basic and acidic residues" evidence="1">
    <location>
        <begin position="16"/>
        <end position="31"/>
    </location>
</feature>
<name>A0ABM1PB87_DROAR</name>
<evidence type="ECO:0000313" key="3">
    <source>
        <dbReference type="Proteomes" id="UP000694904"/>
    </source>
</evidence>
<feature type="region of interest" description="Disordered" evidence="1">
    <location>
        <begin position="557"/>
        <end position="601"/>
    </location>
</feature>
<evidence type="ECO:0000256" key="1">
    <source>
        <dbReference type="SAM" id="MobiDB-lite"/>
    </source>
</evidence>
<dbReference type="Proteomes" id="UP000694904">
    <property type="component" value="Chromosome 4"/>
</dbReference>
<feature type="region of interest" description="Disordered" evidence="1">
    <location>
        <begin position="853"/>
        <end position="877"/>
    </location>
</feature>
<dbReference type="PANTHER" id="PTHR20929:SF11">
    <property type="entry name" value="DYNEIN AXONEMAL INTERMEDIATE CHAIN 7"/>
    <property type="match status" value="1"/>
</dbReference>
<reference evidence="3" key="2">
    <citation type="journal article" date="2016" name="G3 (Bethesda)">
        <title>Genome Evolution in Three Species of Cactophilic Drosophila.</title>
        <authorList>
            <person name="Sanchez-Flores A."/>
            <person name="Penazola F."/>
            <person name="Carpinteyro-Ponce J."/>
            <person name="Nazario-Yepiz N."/>
            <person name="Abreu-Goodger C."/>
            <person name="Machado C.A."/>
            <person name="Markow T.A."/>
        </authorList>
    </citation>
    <scope>NUCLEOTIDE SEQUENCE [LARGE SCALE GENOMIC DNA]</scope>
</reference>
<evidence type="ECO:0000259" key="2">
    <source>
        <dbReference type="Pfam" id="PF12366"/>
    </source>
</evidence>
<feature type="compositionally biased region" description="Basic residues" evidence="1">
    <location>
        <begin position="1"/>
        <end position="15"/>
    </location>
</feature>
<feature type="compositionally biased region" description="Polar residues" evidence="1">
    <location>
        <begin position="855"/>
        <end position="866"/>
    </location>
</feature>
<dbReference type="InterPro" id="IPR023247">
    <property type="entry name" value="IC97/Dnai7-like"/>
</dbReference>
<evidence type="ECO:0000313" key="4">
    <source>
        <dbReference type="RefSeq" id="XP_017864473.1"/>
    </source>
</evidence>
<reference evidence="3" key="1">
    <citation type="journal article" date="1997" name="Nucleic Acids Res.">
        <title>tRNAscan-SE: a program for improved detection of transfer RNA genes in genomic sequence.</title>
        <authorList>
            <person name="Lowe T.M."/>
            <person name="Eddy S.R."/>
        </authorList>
    </citation>
    <scope>NUCLEOTIDE SEQUENCE [LARGE SCALE GENOMIC DNA]</scope>
</reference>
<feature type="region of interest" description="Disordered" evidence="1">
    <location>
        <begin position="746"/>
        <end position="771"/>
    </location>
</feature>
<feature type="domain" description="CASC1 C-terminal" evidence="2">
    <location>
        <begin position="885"/>
        <end position="1106"/>
    </location>
</feature>
<dbReference type="InterPro" id="IPR022110">
    <property type="entry name" value="CASC1_C"/>
</dbReference>
<feature type="region of interest" description="Disordered" evidence="1">
    <location>
        <begin position="1"/>
        <end position="31"/>
    </location>
</feature>
<feature type="compositionally biased region" description="Basic and acidic residues" evidence="1">
    <location>
        <begin position="867"/>
        <end position="877"/>
    </location>
</feature>
<sequence length="1161" mass="134359">MKMNKKVKLNSKKTTKNGEGKEPSSRARSNEFKDVPFISEQDWQARELRHMQRIQDVKVCLSFITESIEDYNKLQYEQSKALAWKRYIDCDGLPRVSDPPDIRKMIAELNYFEELETKSTVNWELAVDERCVLSQSIFRQDLTRQTLQETLRPNIGKFFEEAVSRILITLERIECMLNNEHDLCNLSTERIIEVLCVRPELSREIDVFFDKLTYRIVSAPSAFRTSYDGIKETYSYNCPNFNYQVWWLSDVPVRFEYMELPLIVADLDSVGIQVQIPLSVLCDNLTLRCVHTLFDHLSEEAKSYEQVIDGAVNINGGIMDIDDCLVNEWLMQLNLVDKIISALEQRLTEYEQYTAEVAQKEAAARIAEKRTNKARSPKDAKSKRSEQRLSKRLAREPEMLPEGMFPDPLQRFIEQEQQEFDDFLNQFLNPQNLKLAPDEINLRQYNILGGLYSMHFVRKPMHKEFEKFNITLHEDGRILYTQQDVRADVGSRRSTRLKSRFNYTQAMESPENRHLKLAPDEVSYFCVTFRLPKMLCLFGEPVVCQFFEEEIDDNESDEASIGAGEVHKLKKKHKKRSASKTGQEIAKSKKRTSGGLDERIPRPNMTLIKRKSMNATNIYRPSVISVLRNNVTRFTKNIEAELHDFEVDGKQGKPLTPLQVHELARCCIPRVLSSFKFPMEFRLERTEEVAERAGRGCTLLRRHHAEAKVVEVDKQAEFFSYDKQTGPERLFPIFDQQRPSISLETPAEDSDIDSLKSKHVKVRRTSQTQDATDPTKLTLFGIMHTLDEIEKKYMTRTNAIMDQSFGTKGLRLAQSDMRTKSYSNRMSVMNSKPMSSLKISRSSHSGHFSIDLRSGSETASVTSNESETTKKSIKESLRPKKELPKVKHWTTRYIKHTEFLPESCTVKIQTDRLGVFGFAFKSYEHFPFKGWSLQYNKDNINEIIFTLDTYHVRVVLFITNAGIRGYATKIIEEYVANPIKYLEIKEPTSDFTELRRRFCENNINIFAAHDACYYIEKGYFSQKHLATELHVYDAFAIHCKLIKFYRCDWNRLAPRRNILLCLRNPKDVNDGADVTIRVTPDNSTFVEVSEACTDDVDVIKLSYHLTWRNIGVGLFGCASPDQLNVSTGHGCKKSRSQANSLHTHTVQGDQAFKFLLVGYRC</sequence>